<sequence>MAHHVPPSPTPDQVWAALAPLLSAPGRTTMRLYNPKTGKFSTSRQLTRKLPGRPAAVYLYTEHAATTRILALDFDSTRGGPAAVQRDVDIARHWLTAAGGRLIIDRSTNGGMHIICPLAPATSATHTEITHLVAVLAAHLPTLDTSPNGNIATGCLSLPGTLDKQGGHRQLLGSLSDALNTIADGSTPDFLPTLYAHLGILKRPSTPAPGPTDNNTTAPDSCPALTQFTTGDGEDLRLAPAHSNRAPIPAPVLHYATHGDPTGSAGRTWPTHSEARMSVIYHAVIRGYTLSDLRALIAPAGPWHHGLGAAFNRYANRADKALSRDFSKAMHHYYEMVLIHRHRQHKLQKNSPGGATEKGSNPATRGPSGPVELRRWLAYAFRWADTEYQGRRQRWTVKVVLQALAYLAMKSGQQVNGVWVVAVGGRSLSLAAGLMTADAVWKVLRDTRDRVGAPLILTRRAVGRDADAYALTNQGADTVDIGAAERIRIEPVHDAWQILGWRLQRIHDLVVHHGLTGRTDIYAAAAVTRSTGDAMILDLQITGLIAVTGRGTVGPGHTTLDAIATQHRLHDTRQDRIERYRRERNAWQQWLDNGHDVQDHLLLAQTADEAYLRGPSRDRALAVHAAYLQSVLATGPPPVPGDDASPDTEDDDTIIIERRALTLLWELLGAVVVPESAPA</sequence>
<dbReference type="Proteomes" id="UP001154266">
    <property type="component" value="Unassembled WGS sequence"/>
</dbReference>
<gene>
    <name evidence="2" type="ORF">MNO81_26430</name>
</gene>
<accession>A0ABT6GYD1</accession>
<dbReference type="EMBL" id="JAKZMO010000032">
    <property type="protein sequence ID" value="MDG5486349.1"/>
    <property type="molecule type" value="Genomic_DNA"/>
</dbReference>
<feature type="compositionally biased region" description="Polar residues" evidence="1">
    <location>
        <begin position="349"/>
        <end position="363"/>
    </location>
</feature>
<reference evidence="2" key="1">
    <citation type="journal article" date="2023" name="Environ. Microbiol.">
        <title>The 2-methylpropene degradation pathway in Mycobacteriaceae family strains.</title>
        <authorList>
            <person name="Helbich S."/>
            <person name="Barrantes I."/>
            <person name="Dos Anjos Borges L.G."/>
            <person name="Pieper D.H."/>
            <person name="Vainshtein Y."/>
            <person name="Sohn K."/>
            <person name="Engesser K.H."/>
        </authorList>
    </citation>
    <scope>NUCLEOTIDE SEQUENCE</scope>
    <source>
        <strain evidence="2">IBE100</strain>
    </source>
</reference>
<comment type="caution">
    <text evidence="2">The sequence shown here is derived from an EMBL/GenBank/DDBJ whole genome shotgun (WGS) entry which is preliminary data.</text>
</comment>
<name>A0ABT6GYD1_MYCGU</name>
<dbReference type="RefSeq" id="WP_084377752.1">
    <property type="nucleotide sequence ID" value="NZ_JAKZMO010000032.1"/>
</dbReference>
<keyword evidence="3" id="KW-1185">Reference proteome</keyword>
<evidence type="ECO:0000256" key="1">
    <source>
        <dbReference type="SAM" id="MobiDB-lite"/>
    </source>
</evidence>
<protein>
    <submittedName>
        <fullName evidence="2">Uncharacterized protein</fullName>
    </submittedName>
</protein>
<organism evidence="2 3">
    <name type="scientific">Mycolicibacterium gadium</name>
    <name type="common">Mycobacterium gadium</name>
    <dbReference type="NCBI Taxonomy" id="1794"/>
    <lineage>
        <taxon>Bacteria</taxon>
        <taxon>Bacillati</taxon>
        <taxon>Actinomycetota</taxon>
        <taxon>Actinomycetes</taxon>
        <taxon>Mycobacteriales</taxon>
        <taxon>Mycobacteriaceae</taxon>
        <taxon>Mycolicibacterium</taxon>
    </lineage>
</organism>
<evidence type="ECO:0000313" key="3">
    <source>
        <dbReference type="Proteomes" id="UP001154266"/>
    </source>
</evidence>
<evidence type="ECO:0000313" key="2">
    <source>
        <dbReference type="EMBL" id="MDG5486349.1"/>
    </source>
</evidence>
<feature type="region of interest" description="Disordered" evidence="1">
    <location>
        <begin position="345"/>
        <end position="369"/>
    </location>
</feature>
<proteinExistence type="predicted"/>